<dbReference type="EMBL" id="LS423452">
    <property type="protein sequence ID" value="SPS06209.1"/>
    <property type="molecule type" value="Genomic_DNA"/>
</dbReference>
<protein>
    <submittedName>
        <fullName evidence="2">Uncharacterized protein</fullName>
    </submittedName>
</protein>
<reference evidence="2" key="1">
    <citation type="submission" date="2018-05" db="EMBL/GenBank/DDBJ databases">
        <authorList>
            <person name="Lanie J.A."/>
            <person name="Ng W.-L."/>
            <person name="Kazmierczak K.M."/>
            <person name="Andrzejewski T.M."/>
            <person name="Davidsen T.M."/>
            <person name="Wayne K.J."/>
            <person name="Tettelin H."/>
            <person name="Glass J.I."/>
            <person name="Rusch D."/>
            <person name="Podicherti R."/>
            <person name="Tsui H.-C.T."/>
            <person name="Winkler M.E."/>
        </authorList>
    </citation>
    <scope>NUCLEOTIDE SEQUENCE</scope>
    <source>
        <strain evidence="2">KNB</strain>
    </source>
</reference>
<gene>
    <name evidence="2" type="ORF">NITFAB_1799</name>
</gene>
<evidence type="ECO:0000256" key="1">
    <source>
        <dbReference type="SAM" id="Phobius"/>
    </source>
</evidence>
<name>A0A2X0QVP7_9PROT</name>
<keyword evidence="1" id="KW-1133">Transmembrane helix</keyword>
<proteinExistence type="predicted"/>
<sequence length="671" mass="70284">MFSTLILRPLIQPIAQAGSNAIMGILGMGSSATSMAAGLGGISGGSGTGDALSLVSSLKTAWQTASSYFSGSSAAAAAPNYYAVSPLGSTSSGGVASAAVGNPALTAAAQYLGAAAAGFVIGKMISGGYSALGKSGNAAVMIGTAVGAFGGPLGMIVGGAIGGLVNRLFGRKLKEVGIQGTFSGEGFSGEQYRYEKGGLFRSNKTTTSALDAAMDESMDKSYKSLQLSAITLGNVFMDTSKSLDKFSYSIKLNFLGLDAEASNKLIEGELTKMGDAMASVILADIARAEMATAGIATDLASDVEQYWQDFARAGESSTETLTRLSGSLAGVNGWMDRLGMTMLDTTLAAGDMASELVDLFGSMDKFSQSMQSYTERYYTSAERLQMGTAELQQQFDDLGLAMPGTIQEFRALVEAQDLTTESGRNTYASLIGMSEAFYGVAQAGNFAALNGRTLMEAWTAQTSIVDGLITSYDGSTAAQQTLADAARSRYQMELALVQQIDTALSSTHSMFMSTIDEMRFSTLDTAGKYDFLQAKSVELEGALRASTDPAEIKSLADQLNQVSRDAWMLLSDDEKRIKLDAYEEYLNEIDTLTTEKLNAAKQNITENGGGQDSADSAIAAAISAALVTHTAKMMEAAVMMRDAADKPVQIEQKVTVDVNVDMPSNVEVGIL</sequence>
<keyword evidence="1" id="KW-0812">Transmembrane</keyword>
<dbReference type="AlphaFoldDB" id="A0A2X0QVP7"/>
<keyword evidence="1" id="KW-0472">Membrane</keyword>
<evidence type="ECO:0000313" key="2">
    <source>
        <dbReference type="EMBL" id="SPS06209.1"/>
    </source>
</evidence>
<feature type="transmembrane region" description="Helical" evidence="1">
    <location>
        <begin position="138"/>
        <end position="165"/>
    </location>
</feature>
<accession>A0A2X0QVP7</accession>
<organism evidence="2">
    <name type="scientific">Candidatus Nitrotoga fabula</name>
    <dbReference type="NCBI Taxonomy" id="2182327"/>
    <lineage>
        <taxon>Bacteria</taxon>
        <taxon>Pseudomonadati</taxon>
        <taxon>Pseudomonadota</taxon>
        <taxon>Betaproteobacteria</taxon>
        <taxon>Nitrosomonadales</taxon>
        <taxon>Gallionellaceae</taxon>
        <taxon>Candidatus Nitrotoga</taxon>
    </lineage>
</organism>
<feature type="transmembrane region" description="Helical" evidence="1">
    <location>
        <begin position="111"/>
        <end position="132"/>
    </location>
</feature>